<evidence type="ECO:0000313" key="1">
    <source>
        <dbReference type="EMBL" id="OWM68301.1"/>
    </source>
</evidence>
<proteinExistence type="predicted"/>
<evidence type="ECO:0000313" key="2">
    <source>
        <dbReference type="Proteomes" id="UP000197138"/>
    </source>
</evidence>
<dbReference type="Proteomes" id="UP000197138">
    <property type="component" value="Unassembled WGS sequence"/>
</dbReference>
<dbReference type="EMBL" id="MTKT01005034">
    <property type="protein sequence ID" value="OWM68301.1"/>
    <property type="molecule type" value="Genomic_DNA"/>
</dbReference>
<comment type="caution">
    <text evidence="1">The sequence shown here is derived from an EMBL/GenBank/DDBJ whole genome shotgun (WGS) entry which is preliminary data.</text>
</comment>
<dbReference type="AlphaFoldDB" id="A0A218W7X6"/>
<organism evidence="1 2">
    <name type="scientific">Punica granatum</name>
    <name type="common">Pomegranate</name>
    <dbReference type="NCBI Taxonomy" id="22663"/>
    <lineage>
        <taxon>Eukaryota</taxon>
        <taxon>Viridiplantae</taxon>
        <taxon>Streptophyta</taxon>
        <taxon>Embryophyta</taxon>
        <taxon>Tracheophyta</taxon>
        <taxon>Spermatophyta</taxon>
        <taxon>Magnoliopsida</taxon>
        <taxon>eudicotyledons</taxon>
        <taxon>Gunneridae</taxon>
        <taxon>Pentapetalae</taxon>
        <taxon>rosids</taxon>
        <taxon>malvids</taxon>
        <taxon>Myrtales</taxon>
        <taxon>Lythraceae</taxon>
        <taxon>Punica</taxon>
    </lineage>
</organism>
<accession>A0A218W7X6</accession>
<reference evidence="2" key="1">
    <citation type="journal article" date="2017" name="Plant J.">
        <title>The pomegranate (Punica granatum L.) genome and the genomics of punicalagin biosynthesis.</title>
        <authorList>
            <person name="Qin G."/>
            <person name="Xu C."/>
            <person name="Ming R."/>
            <person name="Tang H."/>
            <person name="Guyot R."/>
            <person name="Kramer E.M."/>
            <person name="Hu Y."/>
            <person name="Yi X."/>
            <person name="Qi Y."/>
            <person name="Xu X."/>
            <person name="Gao Z."/>
            <person name="Pan H."/>
            <person name="Jian J."/>
            <person name="Tian Y."/>
            <person name="Yue Z."/>
            <person name="Xu Y."/>
        </authorList>
    </citation>
    <scope>NUCLEOTIDE SEQUENCE [LARGE SCALE GENOMIC DNA]</scope>
    <source>
        <strain evidence="2">cv. Dabenzi</strain>
    </source>
</reference>
<name>A0A218W7X6_PUNGR</name>
<sequence>MVVRTFIPLLGYLLKTEAFLCREEWKFAGIGFYEYPPTRLKWNAPLTALLPLFILRG</sequence>
<protein>
    <submittedName>
        <fullName evidence="1">Uncharacterized protein</fullName>
    </submittedName>
</protein>
<gene>
    <name evidence="1" type="ORF">CDL15_Pgr004783</name>
</gene>